<proteinExistence type="predicted"/>
<dbReference type="InterPro" id="IPR012674">
    <property type="entry name" value="Calycin"/>
</dbReference>
<name>A0A940S3B5_9RHOB</name>
<dbReference type="SUPFAM" id="SSF50814">
    <property type="entry name" value="Lipocalins"/>
    <property type="match status" value="1"/>
</dbReference>
<evidence type="ECO:0000313" key="2">
    <source>
        <dbReference type="Proteomes" id="UP000675940"/>
    </source>
</evidence>
<accession>A0A940S3B5</accession>
<organism evidence="1 2">
    <name type="scientific">Sagittula salina</name>
    <dbReference type="NCBI Taxonomy" id="2820268"/>
    <lineage>
        <taxon>Bacteria</taxon>
        <taxon>Pseudomonadati</taxon>
        <taxon>Pseudomonadota</taxon>
        <taxon>Alphaproteobacteria</taxon>
        <taxon>Rhodobacterales</taxon>
        <taxon>Roseobacteraceae</taxon>
        <taxon>Sagittula</taxon>
    </lineage>
</organism>
<dbReference type="RefSeq" id="WP_209361016.1">
    <property type="nucleotide sequence ID" value="NZ_JAGISH010000005.1"/>
</dbReference>
<dbReference type="Proteomes" id="UP000675940">
    <property type="component" value="Unassembled WGS sequence"/>
</dbReference>
<evidence type="ECO:0000313" key="1">
    <source>
        <dbReference type="EMBL" id="MBP0482869.1"/>
    </source>
</evidence>
<dbReference type="AlphaFoldDB" id="A0A940S3B5"/>
<keyword evidence="2" id="KW-1185">Reference proteome</keyword>
<gene>
    <name evidence="1" type="ORF">J5474_10245</name>
</gene>
<sequence>MRWLLPLVLAGCTSTAVLPRAPVPLRNPTAPVASQTDVSLSRLGGRWQVVESSRAEAGTEVLFGANAMRFGTDTRVLVPQGLGRFDWGEGTLWVHWLDADNRTLAMGDPGGGWFAILDRTGRPGERLRAAREILEWYGYDLSRLAVTERGA</sequence>
<dbReference type="EMBL" id="JAGISH010000005">
    <property type="protein sequence ID" value="MBP0482869.1"/>
    <property type="molecule type" value="Genomic_DNA"/>
</dbReference>
<comment type="caution">
    <text evidence="1">The sequence shown here is derived from an EMBL/GenBank/DDBJ whole genome shotgun (WGS) entry which is preliminary data.</text>
</comment>
<protein>
    <submittedName>
        <fullName evidence="1">Lipocalin</fullName>
    </submittedName>
</protein>
<reference evidence="1" key="1">
    <citation type="submission" date="2021-03" db="EMBL/GenBank/DDBJ databases">
        <title>Sagittula salina sp. nov. strain M10.9X isolated from the marine waste.</title>
        <authorList>
            <person name="Satari L."/>
            <person name="Molina-Menor E."/>
            <person name="Vidal-Verdu A."/>
            <person name="Pascual J."/>
            <person name="Pereto J."/>
            <person name="Porcar M."/>
        </authorList>
    </citation>
    <scope>NUCLEOTIDE SEQUENCE</scope>
    <source>
        <strain evidence="1">M10.9X</strain>
    </source>
</reference>